<dbReference type="InterPro" id="IPR006684">
    <property type="entry name" value="YbgC/YbaW"/>
</dbReference>
<evidence type="ECO:0000256" key="2">
    <source>
        <dbReference type="ARBA" id="ARBA00022801"/>
    </source>
</evidence>
<dbReference type="PANTHER" id="PTHR31793:SF37">
    <property type="entry name" value="ACYL-COA THIOESTER HYDROLASE YBGC"/>
    <property type="match status" value="1"/>
</dbReference>
<dbReference type="CDD" id="cd00586">
    <property type="entry name" value="4HBT"/>
    <property type="match status" value="1"/>
</dbReference>
<dbReference type="GO" id="GO:0047617">
    <property type="term" value="F:fatty acyl-CoA hydrolase activity"/>
    <property type="evidence" value="ECO:0007669"/>
    <property type="project" value="TreeGrafter"/>
</dbReference>
<dbReference type="Gene3D" id="3.10.129.10">
    <property type="entry name" value="Hotdog Thioesterase"/>
    <property type="match status" value="1"/>
</dbReference>
<dbReference type="EMBL" id="FNQM01000006">
    <property type="protein sequence ID" value="SEA52765.1"/>
    <property type="molecule type" value="Genomic_DNA"/>
</dbReference>
<proteinExistence type="inferred from homology"/>
<dbReference type="Proteomes" id="UP000198703">
    <property type="component" value="Unassembled WGS sequence"/>
</dbReference>
<evidence type="ECO:0000313" key="3">
    <source>
        <dbReference type="EMBL" id="SEA52765.1"/>
    </source>
</evidence>
<dbReference type="PIRSF" id="PIRSF003230">
    <property type="entry name" value="YbgC"/>
    <property type="match status" value="1"/>
</dbReference>
<protein>
    <submittedName>
        <fullName evidence="3">Acyl-CoA thioester hydrolase</fullName>
    </submittedName>
</protein>
<keyword evidence="4" id="KW-1185">Reference proteome</keyword>
<keyword evidence="2 3" id="KW-0378">Hydrolase</keyword>
<sequence length="132" mass="14358">MTASPFEVRVYYEDTDLAGVVYHANHLKYMERARTEALRSVGVDQGVLKAETGIVFLVTRVAIHYLRPAFFDDLLAVDTAVTRLGSASLTLGQSIRRGVEAVATAEVRVAIVGSDGRAARAPGRLREALSRL</sequence>
<dbReference type="InterPro" id="IPR014166">
    <property type="entry name" value="Tol-Pal_acyl-CoA_thioesterase"/>
</dbReference>
<dbReference type="PANTHER" id="PTHR31793">
    <property type="entry name" value="4-HYDROXYBENZOYL-COA THIOESTERASE FAMILY MEMBER"/>
    <property type="match status" value="1"/>
</dbReference>
<comment type="similarity">
    <text evidence="1">Belongs to the 4-hydroxybenzoyl-CoA thioesterase family.</text>
</comment>
<dbReference type="AlphaFoldDB" id="A0A1H4BX35"/>
<dbReference type="InterPro" id="IPR029069">
    <property type="entry name" value="HotDog_dom_sf"/>
</dbReference>
<accession>A0A1H4BX35</accession>
<evidence type="ECO:0000313" key="4">
    <source>
        <dbReference type="Proteomes" id="UP000198703"/>
    </source>
</evidence>
<reference evidence="3 4" key="1">
    <citation type="submission" date="2016-10" db="EMBL/GenBank/DDBJ databases">
        <authorList>
            <person name="de Groot N.N."/>
        </authorList>
    </citation>
    <scope>NUCLEOTIDE SEQUENCE [LARGE SCALE GENOMIC DNA]</scope>
    <source>
        <strain evidence="3 4">DSM 15345</strain>
    </source>
</reference>
<gene>
    <name evidence="3" type="ORF">SAMN05444370_10691</name>
</gene>
<dbReference type="RefSeq" id="WP_093253569.1">
    <property type="nucleotide sequence ID" value="NZ_FNQM01000006.1"/>
</dbReference>
<dbReference type="InterPro" id="IPR050563">
    <property type="entry name" value="4-hydroxybenzoyl-CoA_TE"/>
</dbReference>
<name>A0A1H4BX35_9RHOB</name>
<dbReference type="NCBIfam" id="TIGR00051">
    <property type="entry name" value="YbgC/FadM family acyl-CoA thioesterase"/>
    <property type="match status" value="1"/>
</dbReference>
<dbReference type="SUPFAM" id="SSF54637">
    <property type="entry name" value="Thioesterase/thiol ester dehydrase-isomerase"/>
    <property type="match status" value="1"/>
</dbReference>
<dbReference type="STRING" id="89524.SAMN05444370_10691"/>
<organism evidence="3 4">
    <name type="scientific">Rubrimonas cliftonensis</name>
    <dbReference type="NCBI Taxonomy" id="89524"/>
    <lineage>
        <taxon>Bacteria</taxon>
        <taxon>Pseudomonadati</taxon>
        <taxon>Pseudomonadota</taxon>
        <taxon>Alphaproteobacteria</taxon>
        <taxon>Rhodobacterales</taxon>
        <taxon>Paracoccaceae</taxon>
        <taxon>Rubrimonas</taxon>
    </lineage>
</organism>
<evidence type="ECO:0000256" key="1">
    <source>
        <dbReference type="ARBA" id="ARBA00005953"/>
    </source>
</evidence>
<dbReference type="NCBIfam" id="TIGR02799">
    <property type="entry name" value="thio_ybgC"/>
    <property type="match status" value="1"/>
</dbReference>
<dbReference type="FunFam" id="3.10.129.10:FF:000004">
    <property type="entry name" value="Tol-pal system-associated acyl-CoA thioesterase"/>
    <property type="match status" value="1"/>
</dbReference>
<dbReference type="Pfam" id="PF13279">
    <property type="entry name" value="4HBT_2"/>
    <property type="match status" value="1"/>
</dbReference>